<evidence type="ECO:0008006" key="3">
    <source>
        <dbReference type="Google" id="ProtNLM"/>
    </source>
</evidence>
<proteinExistence type="predicted"/>
<name>A0A918CK44_AGRME</name>
<sequence>MSTDAATDSATDSGARRFRRGLAATLGLLALAAVSLGAAGFLQGPKLVDAAVDVQRVTRLAESRLVLQLNQPVARVGELRISPHEPAALELDGDRLVVTFARPLPAGTEFHVAIDDVVGGAQPAAADVAYRFTTADEPVFTLVRRSQEGRPDVVRRATASEPAPSDVLEAPRLQSFTAAGEVVVAAAIEEDGTNTLRVAGVGETTQLVGLPEPGVVRRIAASTTHPLVALGFDGRTNLGGGEPRYRHALFTLDVSGAQAALEPVLRPDGEPFAVADWRFVPGTTSLVLQDLDGGLFVVDALGLSPPMALGAHAELRGILPGTAVLVVADPDGGALIDLTTGETTANELPPAGLPEQAYPGRVQQLDADGAYLMDVLLAGDGGTESLLALVDGAGTEVRWAGGGSSRLVGSCLSPNGRLVAVETVAADAAYDGYPNAPSPVDRLTTVVDLASGDPVLVQNGGFSDWCG</sequence>
<dbReference type="EMBL" id="BMRJ01000002">
    <property type="protein sequence ID" value="GGR28223.1"/>
    <property type="molecule type" value="Genomic_DNA"/>
</dbReference>
<reference evidence="1" key="1">
    <citation type="journal article" date="2014" name="Int. J. Syst. Evol. Microbiol.">
        <title>Complete genome sequence of Corynebacterium casei LMG S-19264T (=DSM 44701T), isolated from a smear-ripened cheese.</title>
        <authorList>
            <consortium name="US DOE Joint Genome Institute (JGI-PGF)"/>
            <person name="Walter F."/>
            <person name="Albersmeier A."/>
            <person name="Kalinowski J."/>
            <person name="Ruckert C."/>
        </authorList>
    </citation>
    <scope>NUCLEOTIDE SEQUENCE</scope>
    <source>
        <strain evidence="1">JCM 3346</strain>
    </source>
</reference>
<dbReference type="SUPFAM" id="SSF69304">
    <property type="entry name" value="Tricorn protease N-terminal domain"/>
    <property type="match status" value="1"/>
</dbReference>
<dbReference type="RefSeq" id="WP_189085447.1">
    <property type="nucleotide sequence ID" value="NZ_BMRJ01000002.1"/>
</dbReference>
<comment type="caution">
    <text evidence="1">The sequence shown here is derived from an EMBL/GenBank/DDBJ whole genome shotgun (WGS) entry which is preliminary data.</text>
</comment>
<evidence type="ECO:0000313" key="1">
    <source>
        <dbReference type="EMBL" id="GGR28223.1"/>
    </source>
</evidence>
<accession>A0A918CK44</accession>
<organism evidence="1 2">
    <name type="scientific">Agromyces mediolanus</name>
    <name type="common">Corynebacterium mediolanum</name>
    <dbReference type="NCBI Taxonomy" id="41986"/>
    <lineage>
        <taxon>Bacteria</taxon>
        <taxon>Bacillati</taxon>
        <taxon>Actinomycetota</taxon>
        <taxon>Actinomycetes</taxon>
        <taxon>Micrococcales</taxon>
        <taxon>Microbacteriaceae</taxon>
        <taxon>Agromyces</taxon>
    </lineage>
</organism>
<dbReference type="Proteomes" id="UP000610303">
    <property type="component" value="Unassembled WGS sequence"/>
</dbReference>
<evidence type="ECO:0000313" key="2">
    <source>
        <dbReference type="Proteomes" id="UP000610303"/>
    </source>
</evidence>
<dbReference type="AlphaFoldDB" id="A0A918CK44"/>
<reference evidence="1" key="2">
    <citation type="submission" date="2020-09" db="EMBL/GenBank/DDBJ databases">
        <authorList>
            <person name="Sun Q."/>
            <person name="Ohkuma M."/>
        </authorList>
    </citation>
    <scope>NUCLEOTIDE SEQUENCE</scope>
    <source>
        <strain evidence="1">JCM 3346</strain>
    </source>
</reference>
<protein>
    <recommendedName>
        <fullName evidence="3">SbsA Ig-like domain-containing protein</fullName>
    </recommendedName>
</protein>
<gene>
    <name evidence="1" type="ORF">GCM10010196_22490</name>
</gene>
<keyword evidence="2" id="KW-1185">Reference proteome</keyword>